<dbReference type="EMBL" id="DS952600">
    <property type="protein sequence ID" value="EEC19005.1"/>
    <property type="molecule type" value="Genomic_DNA"/>
</dbReference>
<dbReference type="HOGENOM" id="CLU_2064057_0_0_1"/>
<evidence type="ECO:0000313" key="2">
    <source>
        <dbReference type="EMBL" id="EEC19005.1"/>
    </source>
</evidence>
<dbReference type="PaxDb" id="6945-B7QJI3"/>
<evidence type="ECO:0000313" key="3">
    <source>
        <dbReference type="EnsemblMetazoa" id="ISCW023590-PA"/>
    </source>
</evidence>
<dbReference type="VEuPathDB" id="VectorBase:ISCI023590"/>
<accession>B7QJI3</accession>
<proteinExistence type="predicted"/>
<dbReference type="InParanoid" id="B7QJI3"/>
<keyword evidence="4" id="KW-1185">Reference proteome</keyword>
<dbReference type="EnsemblMetazoa" id="ISCW023590-RA">
    <property type="protein sequence ID" value="ISCW023590-PA"/>
    <property type="gene ID" value="ISCW023590"/>
</dbReference>
<reference evidence="3" key="2">
    <citation type="submission" date="2020-05" db="UniProtKB">
        <authorList>
            <consortium name="EnsemblMetazoa"/>
        </authorList>
    </citation>
    <scope>IDENTIFICATION</scope>
    <source>
        <strain evidence="3">wikel</strain>
    </source>
</reference>
<feature type="region of interest" description="Disordered" evidence="1">
    <location>
        <begin position="100"/>
        <end position="119"/>
    </location>
</feature>
<evidence type="ECO:0000256" key="1">
    <source>
        <dbReference type="SAM" id="MobiDB-lite"/>
    </source>
</evidence>
<protein>
    <submittedName>
        <fullName evidence="2 3">Uncharacterized protein</fullName>
    </submittedName>
</protein>
<evidence type="ECO:0000313" key="4">
    <source>
        <dbReference type="Proteomes" id="UP000001555"/>
    </source>
</evidence>
<organism>
    <name type="scientific">Ixodes scapularis</name>
    <name type="common">Black-legged tick</name>
    <name type="synonym">Deer tick</name>
    <dbReference type="NCBI Taxonomy" id="6945"/>
    <lineage>
        <taxon>Eukaryota</taxon>
        <taxon>Metazoa</taxon>
        <taxon>Ecdysozoa</taxon>
        <taxon>Arthropoda</taxon>
        <taxon>Chelicerata</taxon>
        <taxon>Arachnida</taxon>
        <taxon>Acari</taxon>
        <taxon>Parasitiformes</taxon>
        <taxon>Ixodida</taxon>
        <taxon>Ixodoidea</taxon>
        <taxon>Ixodidae</taxon>
        <taxon>Ixodinae</taxon>
        <taxon>Ixodes</taxon>
    </lineage>
</organism>
<name>B7QJI3_IXOSC</name>
<dbReference type="Proteomes" id="UP000001555">
    <property type="component" value="Unassembled WGS sequence"/>
</dbReference>
<gene>
    <name evidence="2" type="ORF">IscW_ISCW023590</name>
</gene>
<dbReference type="AlphaFoldDB" id="B7QJI3"/>
<dbReference type="EMBL" id="ABJB010461859">
    <property type="status" value="NOT_ANNOTATED_CDS"/>
    <property type="molecule type" value="Genomic_DNA"/>
</dbReference>
<dbReference type="VEuPathDB" id="VectorBase:ISCW023590"/>
<reference evidence="2 4" key="1">
    <citation type="submission" date="2008-03" db="EMBL/GenBank/DDBJ databases">
        <title>Annotation of Ixodes scapularis.</title>
        <authorList>
            <consortium name="Ixodes scapularis Genome Project Consortium"/>
            <person name="Caler E."/>
            <person name="Hannick L.I."/>
            <person name="Bidwell S."/>
            <person name="Joardar V."/>
            <person name="Thiagarajan M."/>
            <person name="Amedeo P."/>
            <person name="Galinsky K.J."/>
            <person name="Schobel S."/>
            <person name="Inman J."/>
            <person name="Hostetler J."/>
            <person name="Miller J."/>
            <person name="Hammond M."/>
            <person name="Megy K."/>
            <person name="Lawson D."/>
            <person name="Kodira C."/>
            <person name="Sutton G."/>
            <person name="Meyer J."/>
            <person name="Hill C.A."/>
            <person name="Birren B."/>
            <person name="Nene V."/>
            <person name="Collins F."/>
            <person name="Alarcon-Chaidez F."/>
            <person name="Wikel S."/>
            <person name="Strausberg R."/>
        </authorList>
    </citation>
    <scope>NUCLEOTIDE SEQUENCE [LARGE SCALE GENOMIC DNA]</scope>
    <source>
        <strain evidence="4">Wikel</strain>
        <strain evidence="2">Wikel colony</strain>
    </source>
</reference>
<sequence>MHTYTRTYTHFYAPPHPNTMVCNLRASPAREESASCGCNRGPLPASPCPMPICLPNKPPPSPFSPPCKMQFLSCTCKMGMMDPSIDNDCSFPRQKLAAIAATESPKRNSKPLKTKVDTH</sequence>